<dbReference type="InterPro" id="IPR036388">
    <property type="entry name" value="WH-like_DNA-bd_sf"/>
</dbReference>
<dbReference type="InterPro" id="IPR002481">
    <property type="entry name" value="FUR"/>
</dbReference>
<dbReference type="Proteomes" id="UP001262582">
    <property type="component" value="Unassembled WGS sequence"/>
</dbReference>
<dbReference type="EMBL" id="JAVRHK010000024">
    <property type="protein sequence ID" value="MDT0678547.1"/>
    <property type="molecule type" value="Genomic_DNA"/>
</dbReference>
<name>A0ABU3DAI9_9FLAO</name>
<gene>
    <name evidence="1" type="ORF">RM539_18360</name>
</gene>
<dbReference type="SUPFAM" id="SSF46785">
    <property type="entry name" value="Winged helix' DNA-binding domain"/>
    <property type="match status" value="1"/>
</dbReference>
<dbReference type="Gene3D" id="1.10.10.10">
    <property type="entry name" value="Winged helix-like DNA-binding domain superfamily/Winged helix DNA-binding domain"/>
    <property type="match status" value="1"/>
</dbReference>
<dbReference type="RefSeq" id="WP_311504882.1">
    <property type="nucleotide sequence ID" value="NZ_JAVRHK010000024.1"/>
</dbReference>
<sequence>MKTSKNTRKTQHQKDVLELLKSSDKALTADEIRESLTGKINKTTVYRMLERFSDAGKVHLITGQEGKSYYAFCNSCNEDHENSIHNHLHFQCENCGHVECLSESITLPSLKGYEIHETQLLVIGICKKCK</sequence>
<dbReference type="Pfam" id="PF01475">
    <property type="entry name" value="FUR"/>
    <property type="match status" value="1"/>
</dbReference>
<proteinExistence type="predicted"/>
<comment type="caution">
    <text evidence="1">The sequence shown here is derived from an EMBL/GenBank/DDBJ whole genome shotgun (WGS) entry which is preliminary data.</text>
</comment>
<evidence type="ECO:0000313" key="1">
    <source>
        <dbReference type="EMBL" id="MDT0678547.1"/>
    </source>
</evidence>
<organism evidence="1 2">
    <name type="scientific">Autumnicola musiva</name>
    <dbReference type="NCBI Taxonomy" id="3075589"/>
    <lineage>
        <taxon>Bacteria</taxon>
        <taxon>Pseudomonadati</taxon>
        <taxon>Bacteroidota</taxon>
        <taxon>Flavobacteriia</taxon>
        <taxon>Flavobacteriales</taxon>
        <taxon>Flavobacteriaceae</taxon>
        <taxon>Autumnicola</taxon>
    </lineage>
</organism>
<reference evidence="1 2" key="1">
    <citation type="submission" date="2023-09" db="EMBL/GenBank/DDBJ databases">
        <authorList>
            <person name="Rey-Velasco X."/>
        </authorList>
    </citation>
    <scope>NUCLEOTIDE SEQUENCE [LARGE SCALE GENOMIC DNA]</scope>
    <source>
        <strain evidence="1 2">F117</strain>
    </source>
</reference>
<dbReference type="PANTHER" id="PTHR33202:SF7">
    <property type="entry name" value="FERRIC UPTAKE REGULATION PROTEIN"/>
    <property type="match status" value="1"/>
</dbReference>
<evidence type="ECO:0000313" key="2">
    <source>
        <dbReference type="Proteomes" id="UP001262582"/>
    </source>
</evidence>
<accession>A0ABU3DAI9</accession>
<dbReference type="PANTHER" id="PTHR33202">
    <property type="entry name" value="ZINC UPTAKE REGULATION PROTEIN"/>
    <property type="match status" value="1"/>
</dbReference>
<dbReference type="InterPro" id="IPR036390">
    <property type="entry name" value="WH_DNA-bd_sf"/>
</dbReference>
<keyword evidence="2" id="KW-1185">Reference proteome</keyword>
<protein>
    <submittedName>
        <fullName evidence="1">Transcriptional repressor</fullName>
    </submittedName>
</protein>